<dbReference type="GO" id="GO:0004252">
    <property type="term" value="F:serine-type endopeptidase activity"/>
    <property type="evidence" value="ECO:0007669"/>
    <property type="project" value="InterPro"/>
</dbReference>
<dbReference type="InterPro" id="IPR043504">
    <property type="entry name" value="Peptidase_S1_PA_chymotrypsin"/>
</dbReference>
<sequence>MQVFLPAFFVSIAAVFCVPHVENGTHLDKHYSESGQSDMKIHVSSDVAKNPCKPGFKCLPASLCVEKFDDDYGMIDLHFDENPCPDYREKCCEVVAFEKPKPKQMPQKCGHRNVHGIGFKIGSSDETYAQYGEFPWTVAIMKNENDTNIYHCGGSLIHPQVVLTSAHSVSGRQPGSLTVRAGEWDPLTDKEIFPHQDRHVTEIRIHEEFTKSTLYNNIALLLLESPVELAENVQTICLPPANTTFDHSRCIATGWGREQKAYQDIMKMIELPVVPFDDCQTSLQRTRLGKRFQLHSSFLCAGGEPDKDACRVTGGSPLVCPTSGKENQYSQVGILAWGLGCSDEIPTVFVNVDTRNSFRKSVNPSFLSSGKFKINKDEVDFSGGANSCMPVASQRASLDDLLDGSAGCGGPNTECVPYHLCNNQVPTENLVDITLSDSGPCPGSLDVCCVSANKVTEPLFEPPKLTSQGCGFRSTEGIGFRISGGKDNEAQFGEFPWMTAILHKQLRQGQEINVYLCGGSLIHPRVVLTAAHCVAEKPNNVLKVRLGEWDTQTTSEPLPFQDRDVVEVNIHPGFKSQALANDVALLFLDSPVTIAENVKTVCLPEISENFDHRRCFATGWGKDKFGVEGKYQVILKKIDLPIIPQDVCQDKLRTTRLSQYFELHNSFICAGGEKDKDTCKGDGGSPLVCPISPNSNRYYQAGIVAWGIGCGQSDVPGVYVKVSEFKEWIDKSLREKDINQISYTP</sequence>
<dbReference type="InterPro" id="IPR001254">
    <property type="entry name" value="Trypsin_dom"/>
</dbReference>
<dbReference type="InterPro" id="IPR009003">
    <property type="entry name" value="Peptidase_S1_PA"/>
</dbReference>
<evidence type="ECO:0000256" key="5">
    <source>
        <dbReference type="ARBA" id="ARBA00076468"/>
    </source>
</evidence>
<keyword evidence="3" id="KW-1015">Disulfide bond</keyword>
<dbReference type="GO" id="GO:0005576">
    <property type="term" value="C:extracellular region"/>
    <property type="evidence" value="ECO:0007669"/>
    <property type="project" value="UniProtKB-SubCell"/>
</dbReference>
<feature type="domain" description="Peptidase S1" evidence="7">
    <location>
        <begin position="120"/>
        <end position="367"/>
    </location>
</feature>
<keyword evidence="9" id="KW-1185">Reference proteome</keyword>
<protein>
    <recommendedName>
        <fullName evidence="4">Phenoloxidase-activating factor 2</fullName>
    </recommendedName>
    <alternativeName>
        <fullName evidence="5">Prophenoloxidase-activating factor II</fullName>
    </alternativeName>
</protein>
<feature type="chain" id="PRO_5030918624" description="Phenoloxidase-activating factor 2" evidence="6">
    <location>
        <begin position="18"/>
        <end position="745"/>
    </location>
</feature>
<dbReference type="PANTHER" id="PTHR24258">
    <property type="entry name" value="SERINE PROTEASE-RELATED"/>
    <property type="match status" value="1"/>
</dbReference>
<dbReference type="InParanoid" id="A0A7R8UYL8"/>
<proteinExistence type="predicted"/>
<evidence type="ECO:0000259" key="7">
    <source>
        <dbReference type="PROSITE" id="PS50240"/>
    </source>
</evidence>
<dbReference type="SMART" id="SM00020">
    <property type="entry name" value="Tryp_SPc"/>
    <property type="match status" value="2"/>
</dbReference>
<dbReference type="InterPro" id="IPR001314">
    <property type="entry name" value="Peptidase_S1A"/>
</dbReference>
<dbReference type="Gene3D" id="2.40.10.10">
    <property type="entry name" value="Trypsin-like serine proteases"/>
    <property type="match status" value="3"/>
</dbReference>
<dbReference type="Proteomes" id="UP000594454">
    <property type="component" value="Chromosome 4"/>
</dbReference>
<evidence type="ECO:0000256" key="1">
    <source>
        <dbReference type="ARBA" id="ARBA00004613"/>
    </source>
</evidence>
<dbReference type="InterPro" id="IPR018114">
    <property type="entry name" value="TRYPSIN_HIS"/>
</dbReference>
<organism evidence="8 9">
    <name type="scientific">Hermetia illucens</name>
    <name type="common">Black soldier fly</name>
    <dbReference type="NCBI Taxonomy" id="343691"/>
    <lineage>
        <taxon>Eukaryota</taxon>
        <taxon>Metazoa</taxon>
        <taxon>Ecdysozoa</taxon>
        <taxon>Arthropoda</taxon>
        <taxon>Hexapoda</taxon>
        <taxon>Insecta</taxon>
        <taxon>Pterygota</taxon>
        <taxon>Neoptera</taxon>
        <taxon>Endopterygota</taxon>
        <taxon>Diptera</taxon>
        <taxon>Brachycera</taxon>
        <taxon>Stratiomyomorpha</taxon>
        <taxon>Stratiomyidae</taxon>
        <taxon>Hermetiinae</taxon>
        <taxon>Hermetia</taxon>
    </lineage>
</organism>
<comment type="subcellular location">
    <subcellularLocation>
        <location evidence="1">Secreted</location>
    </subcellularLocation>
</comment>
<dbReference type="Pfam" id="PF18322">
    <property type="entry name" value="CLIP_1"/>
    <property type="match status" value="2"/>
</dbReference>
<dbReference type="OrthoDB" id="6261922at2759"/>
<keyword evidence="6" id="KW-0732">Signal</keyword>
<evidence type="ECO:0000256" key="2">
    <source>
        <dbReference type="ARBA" id="ARBA00022525"/>
    </source>
</evidence>
<dbReference type="EMBL" id="LR899012">
    <property type="protein sequence ID" value="CAD7089443.1"/>
    <property type="molecule type" value="Genomic_DNA"/>
</dbReference>
<accession>A0A7R8UYL8</accession>
<dbReference type="Pfam" id="PF00089">
    <property type="entry name" value="Trypsin"/>
    <property type="match status" value="2"/>
</dbReference>
<evidence type="ECO:0000256" key="3">
    <source>
        <dbReference type="ARBA" id="ARBA00023157"/>
    </source>
</evidence>
<reference evidence="8 9" key="1">
    <citation type="submission" date="2020-11" db="EMBL/GenBank/DDBJ databases">
        <authorList>
            <person name="Wallbank WR R."/>
            <person name="Pardo Diaz C."/>
            <person name="Kozak K."/>
            <person name="Martin S."/>
            <person name="Jiggins C."/>
            <person name="Moest M."/>
            <person name="Warren A I."/>
            <person name="Generalovic N T."/>
            <person name="Byers J.R.P. K."/>
            <person name="Montejo-Kovacevich G."/>
            <person name="Yen C E."/>
        </authorList>
    </citation>
    <scope>NUCLEOTIDE SEQUENCE [LARGE SCALE GENOMIC DNA]</scope>
</reference>
<dbReference type="PROSITE" id="PS50240">
    <property type="entry name" value="TRYPSIN_DOM"/>
    <property type="match status" value="2"/>
</dbReference>
<dbReference type="SUPFAM" id="SSF50494">
    <property type="entry name" value="Trypsin-like serine proteases"/>
    <property type="match status" value="2"/>
</dbReference>
<name>A0A7R8UYL8_HERIL</name>
<dbReference type="InterPro" id="IPR041515">
    <property type="entry name" value="PPAF-2-like_Clip"/>
</dbReference>
<dbReference type="AlphaFoldDB" id="A0A7R8UYL8"/>
<feature type="signal peptide" evidence="6">
    <location>
        <begin position="1"/>
        <end position="17"/>
    </location>
</feature>
<evidence type="ECO:0000256" key="4">
    <source>
        <dbReference type="ARBA" id="ARBA00068096"/>
    </source>
</evidence>
<keyword evidence="2" id="KW-0964">Secreted</keyword>
<dbReference type="GO" id="GO:0006508">
    <property type="term" value="P:proteolysis"/>
    <property type="evidence" value="ECO:0007669"/>
    <property type="project" value="InterPro"/>
</dbReference>
<dbReference type="PROSITE" id="PS00134">
    <property type="entry name" value="TRYPSIN_HIS"/>
    <property type="match status" value="1"/>
</dbReference>
<evidence type="ECO:0000313" key="9">
    <source>
        <dbReference type="Proteomes" id="UP000594454"/>
    </source>
</evidence>
<dbReference type="PANTHER" id="PTHR24258:SF129">
    <property type="entry name" value="LP15124P-RELATED"/>
    <property type="match status" value="1"/>
</dbReference>
<evidence type="ECO:0000256" key="6">
    <source>
        <dbReference type="SAM" id="SignalP"/>
    </source>
</evidence>
<dbReference type="FunFam" id="2.40.10.10:FF:000038">
    <property type="entry name" value="Serine protease"/>
    <property type="match status" value="2"/>
</dbReference>
<feature type="domain" description="Peptidase S1" evidence="7">
    <location>
        <begin position="482"/>
        <end position="734"/>
    </location>
</feature>
<dbReference type="CDD" id="cd00190">
    <property type="entry name" value="Tryp_SPc"/>
    <property type="match status" value="2"/>
</dbReference>
<gene>
    <name evidence="8" type="ORF">HERILL_LOCUS11991</name>
</gene>
<dbReference type="PRINTS" id="PR00722">
    <property type="entry name" value="CHYMOTRYPSIN"/>
</dbReference>
<evidence type="ECO:0000313" key="8">
    <source>
        <dbReference type="EMBL" id="CAD7089443.1"/>
    </source>
</evidence>